<keyword evidence="4" id="KW-1185">Reference proteome</keyword>
<proteinExistence type="inferred from homology"/>
<dbReference type="Proteomes" id="UP000245119">
    <property type="component" value="Linkage Group LG11"/>
</dbReference>
<dbReference type="SUPFAM" id="SSF55120">
    <property type="entry name" value="Pseudouridine synthase"/>
    <property type="match status" value="1"/>
</dbReference>
<dbReference type="AlphaFoldDB" id="A0A2T7NKJ6"/>
<dbReference type="EMBL" id="PZQS01000011">
    <property type="protein sequence ID" value="PVD21694.1"/>
    <property type="molecule type" value="Genomic_DNA"/>
</dbReference>
<organism evidence="3 4">
    <name type="scientific">Pomacea canaliculata</name>
    <name type="common">Golden apple snail</name>
    <dbReference type="NCBI Taxonomy" id="400727"/>
    <lineage>
        <taxon>Eukaryota</taxon>
        <taxon>Metazoa</taxon>
        <taxon>Spiralia</taxon>
        <taxon>Lophotrochozoa</taxon>
        <taxon>Mollusca</taxon>
        <taxon>Gastropoda</taxon>
        <taxon>Caenogastropoda</taxon>
        <taxon>Architaenioglossa</taxon>
        <taxon>Ampullarioidea</taxon>
        <taxon>Ampullariidae</taxon>
        <taxon>Pomacea</taxon>
    </lineage>
</organism>
<dbReference type="GO" id="GO:0003723">
    <property type="term" value="F:RNA binding"/>
    <property type="evidence" value="ECO:0007669"/>
    <property type="project" value="InterPro"/>
</dbReference>
<accession>A0A2T7NKJ6</accession>
<gene>
    <name evidence="3" type="ORF">C0Q70_17494</name>
</gene>
<dbReference type="InterPro" id="IPR039048">
    <property type="entry name" value="Trub2"/>
</dbReference>
<evidence type="ECO:0000256" key="1">
    <source>
        <dbReference type="ARBA" id="ARBA00008999"/>
    </source>
</evidence>
<comment type="similarity">
    <text evidence="1">Belongs to the pseudouridine synthase TruB family.</text>
</comment>
<reference evidence="3 4" key="1">
    <citation type="submission" date="2018-04" db="EMBL/GenBank/DDBJ databases">
        <title>The genome of golden apple snail Pomacea canaliculata provides insight into stress tolerance and invasive adaptation.</title>
        <authorList>
            <person name="Liu C."/>
            <person name="Liu B."/>
            <person name="Ren Y."/>
            <person name="Zhang Y."/>
            <person name="Wang H."/>
            <person name="Li S."/>
            <person name="Jiang F."/>
            <person name="Yin L."/>
            <person name="Zhang G."/>
            <person name="Qian W."/>
            <person name="Fan W."/>
        </authorList>
    </citation>
    <scope>NUCLEOTIDE SEQUENCE [LARGE SCALE GENOMIC DNA]</scope>
    <source>
        <strain evidence="3">SZHN2017</strain>
        <tissue evidence="3">Muscle</tissue>
    </source>
</reference>
<evidence type="ECO:0000313" key="3">
    <source>
        <dbReference type="EMBL" id="PVD21694.1"/>
    </source>
</evidence>
<comment type="caution">
    <text evidence="3">The sequence shown here is derived from an EMBL/GenBank/DDBJ whole genome shotgun (WGS) entry which is preliminary data.</text>
</comment>
<name>A0A2T7NKJ6_POMCA</name>
<dbReference type="InterPro" id="IPR020103">
    <property type="entry name" value="PsdUridine_synth_cat_dom_sf"/>
</dbReference>
<sequence length="281" mass="31986">MRKVDPTYDLATPMVIDESSPVLSDDLLEHRLILGQRYLPDDIRIQSLHNMQRHSSGVLLLGVGRGVFQLEHIALSRLLRVYHVRGRFGLATTNFSPKGKITERTSYRHITRSRVDRVCAAIQSTSKIRMLKYAGIDLQSQEAYELSASGLLRPENSQSPPILYSTKCVEFQLPDFTLEITSINEFCDYFKNVIHDIGLQLRSTAVCTGIRRLRYGHFELSHALLRKHWNLESIIDNLHQNKSQMTAEKLCTGLILQEHNQPEEITDGKGSAECQEKNITA</sequence>
<dbReference type="GO" id="GO:0001522">
    <property type="term" value="P:pseudouridine synthesis"/>
    <property type="evidence" value="ECO:0007669"/>
    <property type="project" value="InterPro"/>
</dbReference>
<dbReference type="Pfam" id="PF01509">
    <property type="entry name" value="TruB_N"/>
    <property type="match status" value="1"/>
</dbReference>
<dbReference type="GO" id="GO:0009982">
    <property type="term" value="F:pseudouridine synthase activity"/>
    <property type="evidence" value="ECO:0007669"/>
    <property type="project" value="InterPro"/>
</dbReference>
<dbReference type="GO" id="GO:0006396">
    <property type="term" value="P:RNA processing"/>
    <property type="evidence" value="ECO:0007669"/>
    <property type="project" value="InterPro"/>
</dbReference>
<dbReference type="InterPro" id="IPR002501">
    <property type="entry name" value="PsdUridine_synth_N"/>
</dbReference>
<dbReference type="PANTHER" id="PTHR13195">
    <property type="entry name" value="PSEUDOURIDINE SYNTHASE-RELATED"/>
    <property type="match status" value="1"/>
</dbReference>
<dbReference type="Gene3D" id="3.30.2350.10">
    <property type="entry name" value="Pseudouridine synthase"/>
    <property type="match status" value="1"/>
</dbReference>
<dbReference type="OrthoDB" id="9995526at2759"/>
<dbReference type="PANTHER" id="PTHR13195:SF0">
    <property type="entry name" value="PSEUDOURIDYLATE SYNTHASE TRUB2, MITOCHONDRIAL"/>
    <property type="match status" value="1"/>
</dbReference>
<dbReference type="STRING" id="400727.A0A2T7NKJ6"/>
<protein>
    <recommendedName>
        <fullName evidence="2">Pseudouridine synthase II N-terminal domain-containing protein</fullName>
    </recommendedName>
</protein>
<feature type="domain" description="Pseudouridine synthase II N-terminal" evidence="2">
    <location>
        <begin position="54"/>
        <end position="182"/>
    </location>
</feature>
<evidence type="ECO:0000259" key="2">
    <source>
        <dbReference type="Pfam" id="PF01509"/>
    </source>
</evidence>
<evidence type="ECO:0000313" key="4">
    <source>
        <dbReference type="Proteomes" id="UP000245119"/>
    </source>
</evidence>